<accession>A0A918GRQ6</accession>
<feature type="domain" description="ACT" evidence="11">
    <location>
        <begin position="197"/>
        <end position="274"/>
    </location>
</feature>
<dbReference type="SUPFAM" id="SSF55021">
    <property type="entry name" value="ACT-like"/>
    <property type="match status" value="1"/>
</dbReference>
<dbReference type="SUPFAM" id="SSF53850">
    <property type="entry name" value="Periplasmic binding protein-like II"/>
    <property type="match status" value="1"/>
</dbReference>
<dbReference type="CDD" id="cd13631">
    <property type="entry name" value="PBP2_Ct-PDT_like"/>
    <property type="match status" value="1"/>
</dbReference>
<comment type="pathway">
    <text evidence="1">Amino-acid biosynthesis; L-phenylalanine biosynthesis; phenylpyruvate from prephenate: step 1/1.</text>
</comment>
<protein>
    <recommendedName>
        <fullName evidence="3">Prephenate dehydratase</fullName>
        <ecNumber evidence="2">4.2.1.51</ecNumber>
    </recommendedName>
</protein>
<evidence type="ECO:0000256" key="8">
    <source>
        <dbReference type="ARBA" id="ARBA00047848"/>
    </source>
</evidence>
<evidence type="ECO:0000256" key="3">
    <source>
        <dbReference type="ARBA" id="ARBA00021872"/>
    </source>
</evidence>
<evidence type="ECO:0000256" key="5">
    <source>
        <dbReference type="ARBA" id="ARBA00023141"/>
    </source>
</evidence>
<dbReference type="InterPro" id="IPR045865">
    <property type="entry name" value="ACT-like_dom_sf"/>
</dbReference>
<dbReference type="PIRSF" id="PIRSF001500">
    <property type="entry name" value="Chor_mut_pdt_Ppr"/>
    <property type="match status" value="1"/>
</dbReference>
<evidence type="ECO:0000313" key="12">
    <source>
        <dbReference type="EMBL" id="GGS53274.1"/>
    </source>
</evidence>
<sequence>MVTTVAYQGERGSNSATVAHALYPGGRELACTGFEQALDAVTLGTADVAVIPVDNSAAGRVADVHHLLPESGLFIVAEYFLAIRFDLMGVPGTTLDQVECVRSHVHALGQCRKVLREGGWRTHVSDDTAGAAREVAELGDPRHAALSPPAAAALHGLEVLRAGVEDDPDNTTRFVVLSRDAAVAPLDPHTDGPTMTSLFFCVRNIPSALYKALGGFASGGVNLTKIESYQLGPGLNPSRFYVEIEGHPDEPHVALALQELRFFSAEVRVLGVYPAHPHRLRERTG</sequence>
<evidence type="ECO:0000256" key="2">
    <source>
        <dbReference type="ARBA" id="ARBA00013147"/>
    </source>
</evidence>
<dbReference type="InterPro" id="IPR002912">
    <property type="entry name" value="ACT_dom"/>
</dbReference>
<keyword evidence="13" id="KW-1185">Reference proteome</keyword>
<evidence type="ECO:0000256" key="4">
    <source>
        <dbReference type="ARBA" id="ARBA00022605"/>
    </source>
</evidence>
<keyword evidence="6" id="KW-0584">Phenylalanine biosynthesis</keyword>
<evidence type="ECO:0000313" key="13">
    <source>
        <dbReference type="Proteomes" id="UP000653493"/>
    </source>
</evidence>
<dbReference type="GO" id="GO:0004664">
    <property type="term" value="F:prephenate dehydratase activity"/>
    <property type="evidence" value="ECO:0007669"/>
    <property type="project" value="UniProtKB-EC"/>
</dbReference>
<reference evidence="12" key="1">
    <citation type="journal article" date="2014" name="Int. J. Syst. Evol. Microbiol.">
        <title>Complete genome sequence of Corynebacterium casei LMG S-19264T (=DSM 44701T), isolated from a smear-ripened cheese.</title>
        <authorList>
            <consortium name="US DOE Joint Genome Institute (JGI-PGF)"/>
            <person name="Walter F."/>
            <person name="Albersmeier A."/>
            <person name="Kalinowski J."/>
            <person name="Ruckert C."/>
        </authorList>
    </citation>
    <scope>NUCLEOTIDE SEQUENCE</scope>
    <source>
        <strain evidence="12">JCM 4234</strain>
    </source>
</reference>
<evidence type="ECO:0000259" key="10">
    <source>
        <dbReference type="PROSITE" id="PS51171"/>
    </source>
</evidence>
<comment type="caution">
    <text evidence="12">The sequence shown here is derived from an EMBL/GenBank/DDBJ whole genome shotgun (WGS) entry which is preliminary data.</text>
</comment>
<evidence type="ECO:0000256" key="9">
    <source>
        <dbReference type="PIRSR" id="PIRSR001500-2"/>
    </source>
</evidence>
<evidence type="ECO:0000259" key="11">
    <source>
        <dbReference type="PROSITE" id="PS51671"/>
    </source>
</evidence>
<dbReference type="AlphaFoldDB" id="A0A918GRQ6"/>
<name>A0A918GRQ6_STRGD</name>
<dbReference type="Proteomes" id="UP000653493">
    <property type="component" value="Unassembled WGS sequence"/>
</dbReference>
<feature type="domain" description="Prephenate dehydratase" evidence="10">
    <location>
        <begin position="4"/>
        <end position="179"/>
    </location>
</feature>
<proteinExistence type="predicted"/>
<reference evidence="12" key="2">
    <citation type="submission" date="2020-09" db="EMBL/GenBank/DDBJ databases">
        <authorList>
            <person name="Sun Q."/>
            <person name="Ohkuma M."/>
        </authorList>
    </citation>
    <scope>NUCLEOTIDE SEQUENCE</scope>
    <source>
        <strain evidence="12">JCM 4234</strain>
    </source>
</reference>
<dbReference type="InterPro" id="IPR001086">
    <property type="entry name" value="Preph_deHydtase"/>
</dbReference>
<dbReference type="NCBIfam" id="NF008866">
    <property type="entry name" value="PRK11899.1"/>
    <property type="match status" value="1"/>
</dbReference>
<dbReference type="PROSITE" id="PS51171">
    <property type="entry name" value="PREPHENATE_DEHYDR_3"/>
    <property type="match status" value="1"/>
</dbReference>
<dbReference type="PANTHER" id="PTHR21022">
    <property type="entry name" value="PREPHENATE DEHYDRATASE P PROTEIN"/>
    <property type="match status" value="1"/>
</dbReference>
<dbReference type="PROSITE" id="PS51671">
    <property type="entry name" value="ACT"/>
    <property type="match status" value="1"/>
</dbReference>
<gene>
    <name evidence="12" type="ORF">GCM10010238_48360</name>
</gene>
<dbReference type="Gene3D" id="3.30.70.260">
    <property type="match status" value="1"/>
</dbReference>
<dbReference type="Pfam" id="PF00800">
    <property type="entry name" value="PDT"/>
    <property type="match status" value="1"/>
</dbReference>
<feature type="site" description="Essential for prephenate dehydratase activity" evidence="9">
    <location>
        <position position="172"/>
    </location>
</feature>
<dbReference type="Gene3D" id="3.40.190.10">
    <property type="entry name" value="Periplasmic binding protein-like II"/>
    <property type="match status" value="2"/>
</dbReference>
<keyword evidence="4" id="KW-0028">Amino-acid biosynthesis</keyword>
<dbReference type="InterPro" id="IPR008242">
    <property type="entry name" value="Chor_mutase/pphenate_deHydtase"/>
</dbReference>
<evidence type="ECO:0000256" key="1">
    <source>
        <dbReference type="ARBA" id="ARBA00004741"/>
    </source>
</evidence>
<dbReference type="GO" id="GO:0009094">
    <property type="term" value="P:L-phenylalanine biosynthetic process"/>
    <property type="evidence" value="ECO:0007669"/>
    <property type="project" value="UniProtKB-KW"/>
</dbReference>
<dbReference type="EMBL" id="BMSL01000017">
    <property type="protein sequence ID" value="GGS53274.1"/>
    <property type="molecule type" value="Genomic_DNA"/>
</dbReference>
<keyword evidence="7" id="KW-0456">Lyase</keyword>
<comment type="catalytic activity">
    <reaction evidence="8">
        <text>prephenate + H(+) = 3-phenylpyruvate + CO2 + H2O</text>
        <dbReference type="Rhea" id="RHEA:21648"/>
        <dbReference type="ChEBI" id="CHEBI:15377"/>
        <dbReference type="ChEBI" id="CHEBI:15378"/>
        <dbReference type="ChEBI" id="CHEBI:16526"/>
        <dbReference type="ChEBI" id="CHEBI:18005"/>
        <dbReference type="ChEBI" id="CHEBI:29934"/>
        <dbReference type="EC" id="4.2.1.51"/>
    </reaction>
</comment>
<dbReference type="GO" id="GO:0005737">
    <property type="term" value="C:cytoplasm"/>
    <property type="evidence" value="ECO:0007669"/>
    <property type="project" value="TreeGrafter"/>
</dbReference>
<keyword evidence="5" id="KW-0057">Aromatic amino acid biosynthesis</keyword>
<dbReference type="CDD" id="cd04905">
    <property type="entry name" value="ACT_CM-PDT"/>
    <property type="match status" value="1"/>
</dbReference>
<organism evidence="12 13">
    <name type="scientific">Streptomyces griseoviridis</name>
    <dbReference type="NCBI Taxonomy" id="45398"/>
    <lineage>
        <taxon>Bacteria</taxon>
        <taxon>Bacillati</taxon>
        <taxon>Actinomycetota</taxon>
        <taxon>Actinomycetes</taxon>
        <taxon>Kitasatosporales</taxon>
        <taxon>Streptomycetaceae</taxon>
        <taxon>Streptomyces</taxon>
    </lineage>
</organism>
<dbReference type="EC" id="4.2.1.51" evidence="2"/>
<dbReference type="PANTHER" id="PTHR21022:SF19">
    <property type="entry name" value="PREPHENATE DEHYDRATASE-RELATED"/>
    <property type="match status" value="1"/>
</dbReference>
<evidence type="ECO:0000256" key="6">
    <source>
        <dbReference type="ARBA" id="ARBA00023222"/>
    </source>
</evidence>
<evidence type="ECO:0000256" key="7">
    <source>
        <dbReference type="ARBA" id="ARBA00023239"/>
    </source>
</evidence>